<dbReference type="AlphaFoldDB" id="A0A7W5JT23"/>
<evidence type="ECO:0000313" key="2">
    <source>
        <dbReference type="EMBL" id="MBB3325698.1"/>
    </source>
</evidence>
<organism evidence="2 3">
    <name type="scientific">Microlunatus antarcticus</name>
    <dbReference type="NCBI Taxonomy" id="53388"/>
    <lineage>
        <taxon>Bacteria</taxon>
        <taxon>Bacillati</taxon>
        <taxon>Actinomycetota</taxon>
        <taxon>Actinomycetes</taxon>
        <taxon>Propionibacteriales</taxon>
        <taxon>Propionibacteriaceae</taxon>
        <taxon>Microlunatus</taxon>
    </lineage>
</organism>
<keyword evidence="1" id="KW-0472">Membrane</keyword>
<evidence type="ECO:0000256" key="1">
    <source>
        <dbReference type="SAM" id="Phobius"/>
    </source>
</evidence>
<keyword evidence="3" id="KW-1185">Reference proteome</keyword>
<dbReference type="InterPro" id="IPR046862">
    <property type="entry name" value="Rhomboid_2"/>
</dbReference>
<name>A0A7W5JT23_9ACTN</name>
<keyword evidence="1" id="KW-0812">Transmembrane</keyword>
<dbReference type="Proteomes" id="UP000565572">
    <property type="component" value="Unassembled WGS sequence"/>
</dbReference>
<dbReference type="RefSeq" id="WP_183336755.1">
    <property type="nucleotide sequence ID" value="NZ_JACHZG010000001.1"/>
</dbReference>
<dbReference type="EMBL" id="JACHZG010000001">
    <property type="protein sequence ID" value="MBB3325698.1"/>
    <property type="molecule type" value="Genomic_DNA"/>
</dbReference>
<proteinExistence type="predicted"/>
<dbReference type="Pfam" id="PF20401">
    <property type="entry name" value="Rhomboid_2"/>
    <property type="match status" value="1"/>
</dbReference>
<sequence>MASYVTTRPAPVRDAWVAYLSTNLANLADHPVRALVGSAFVTDDGTVVSWVVLAVVGLTAAGDALGNVRLAALLAGGHVLATLVSENVLAAQVRAGSMPTTARFLVDVGPSYVVAPALALGLLLAPTLVGRAASGLGLALLAPHLFGGLTRLEVSSVGHVVAIGLALLAGPTLAADRRARRAAALSGRVPSCPDGPRLRPCR</sequence>
<comment type="caution">
    <text evidence="2">The sequence shown here is derived from an EMBL/GenBank/DDBJ whole genome shotgun (WGS) entry which is preliminary data.</text>
</comment>
<keyword evidence="1" id="KW-1133">Transmembrane helix</keyword>
<protein>
    <submittedName>
        <fullName evidence="2">Uncharacterized protein</fullName>
    </submittedName>
</protein>
<gene>
    <name evidence="2" type="ORF">FHX39_000642</name>
</gene>
<evidence type="ECO:0000313" key="3">
    <source>
        <dbReference type="Proteomes" id="UP000565572"/>
    </source>
</evidence>
<reference evidence="2 3" key="1">
    <citation type="submission" date="2020-08" db="EMBL/GenBank/DDBJ databases">
        <title>Sequencing the genomes of 1000 actinobacteria strains.</title>
        <authorList>
            <person name="Klenk H.-P."/>
        </authorList>
    </citation>
    <scope>NUCLEOTIDE SEQUENCE [LARGE SCALE GENOMIC DNA]</scope>
    <source>
        <strain evidence="2 3">DSM 11053</strain>
    </source>
</reference>
<accession>A0A7W5JT23</accession>
<feature type="transmembrane region" description="Helical" evidence="1">
    <location>
        <begin position="156"/>
        <end position="175"/>
    </location>
</feature>
<feature type="transmembrane region" description="Helical" evidence="1">
    <location>
        <begin position="104"/>
        <end position="125"/>
    </location>
</feature>